<dbReference type="PROSITE" id="PS50102">
    <property type="entry name" value="RRM"/>
    <property type="match status" value="1"/>
</dbReference>
<protein>
    <submittedName>
        <fullName evidence="4">Putative RNA-binding protein</fullName>
    </submittedName>
</protein>
<keyword evidence="1" id="KW-0694">RNA-binding</keyword>
<dbReference type="VEuPathDB" id="TriTrypDB:TvY486_1010940"/>
<reference evidence="4" key="1">
    <citation type="journal article" date="2012" name="Proc. Natl. Acad. Sci. U.S.A.">
        <title>Antigenic diversity is generated by distinct evolutionary mechanisms in African trypanosome species.</title>
        <authorList>
            <person name="Jackson A.P."/>
            <person name="Berry A."/>
            <person name="Aslett M."/>
            <person name="Allison H.C."/>
            <person name="Burton P."/>
            <person name="Vavrova-Anderson J."/>
            <person name="Brown R."/>
            <person name="Browne H."/>
            <person name="Corton N."/>
            <person name="Hauser H."/>
            <person name="Gamble J."/>
            <person name="Gilderthorp R."/>
            <person name="Marcello L."/>
            <person name="McQuillan J."/>
            <person name="Otto T.D."/>
            <person name="Quail M.A."/>
            <person name="Sanders M.J."/>
            <person name="van Tonder A."/>
            <person name="Ginger M.L."/>
            <person name="Field M.C."/>
            <person name="Barry J.D."/>
            <person name="Hertz-Fowler C."/>
            <person name="Berriman M."/>
        </authorList>
    </citation>
    <scope>NUCLEOTIDE SEQUENCE</scope>
    <source>
        <strain evidence="4">Y486</strain>
    </source>
</reference>
<gene>
    <name evidence="4" type="primary">RBP23</name>
    <name evidence="4" type="ORF">TVY486_1010940</name>
</gene>
<evidence type="ECO:0000313" key="4">
    <source>
        <dbReference type="EMBL" id="CCC52051.1"/>
    </source>
</evidence>
<feature type="domain" description="RRM" evidence="3">
    <location>
        <begin position="162"/>
        <end position="232"/>
    </location>
</feature>
<dbReference type="CDD" id="cd00590">
    <property type="entry name" value="RRM_SF"/>
    <property type="match status" value="1"/>
</dbReference>
<accession>G0U842</accession>
<evidence type="ECO:0000256" key="2">
    <source>
        <dbReference type="SAM" id="MobiDB-lite"/>
    </source>
</evidence>
<evidence type="ECO:0000256" key="1">
    <source>
        <dbReference type="PROSITE-ProRule" id="PRU00176"/>
    </source>
</evidence>
<name>G0U842_TRYVY</name>
<feature type="region of interest" description="Disordered" evidence="2">
    <location>
        <begin position="117"/>
        <end position="147"/>
    </location>
</feature>
<dbReference type="GO" id="GO:0003723">
    <property type="term" value="F:RNA binding"/>
    <property type="evidence" value="ECO:0007669"/>
    <property type="project" value="UniProtKB-UniRule"/>
</dbReference>
<organism evidence="4">
    <name type="scientific">Trypanosoma vivax (strain Y486)</name>
    <dbReference type="NCBI Taxonomy" id="1055687"/>
    <lineage>
        <taxon>Eukaryota</taxon>
        <taxon>Discoba</taxon>
        <taxon>Euglenozoa</taxon>
        <taxon>Kinetoplastea</taxon>
        <taxon>Metakinetoplastina</taxon>
        <taxon>Trypanosomatida</taxon>
        <taxon>Trypanosomatidae</taxon>
        <taxon>Trypanosoma</taxon>
        <taxon>Duttonella</taxon>
    </lineage>
</organism>
<dbReference type="InterPro" id="IPR012677">
    <property type="entry name" value="Nucleotide-bd_a/b_plait_sf"/>
</dbReference>
<sequence>MDPTVTMAYCSTSDFPQVENVIREWDGVEAVGSLRTKEEKKGMTVVFIKFTDEEAATRARALITSVPGLSLKTNEPKEKQGSASTSQKRKIRDVTLEFLDFTVQDKNVTRSYRARKNTNANHRVPGNEKVNRQNNSGPNIHKRRDNTGDSYRHIAVPHAQASVIFVDNVPFNMTNEQVIELFLPYGPIVDMNRYETMVMIFYRSYKSVLDCIQHLNGKVIKGNVITVSSGTVKVPRPVALHMGI</sequence>
<dbReference type="Gene3D" id="3.30.70.330">
    <property type="match status" value="1"/>
</dbReference>
<dbReference type="AlphaFoldDB" id="G0U842"/>
<dbReference type="SMART" id="SM00360">
    <property type="entry name" value="RRM"/>
    <property type="match status" value="1"/>
</dbReference>
<dbReference type="InterPro" id="IPR000504">
    <property type="entry name" value="RRM_dom"/>
</dbReference>
<proteinExistence type="predicted"/>
<dbReference type="Pfam" id="PF00076">
    <property type="entry name" value="RRM_1"/>
    <property type="match status" value="1"/>
</dbReference>
<dbReference type="EMBL" id="HE573026">
    <property type="protein sequence ID" value="CCC52051.1"/>
    <property type="molecule type" value="Genomic_DNA"/>
</dbReference>
<dbReference type="InterPro" id="IPR035979">
    <property type="entry name" value="RBD_domain_sf"/>
</dbReference>
<evidence type="ECO:0000259" key="3">
    <source>
        <dbReference type="PROSITE" id="PS50102"/>
    </source>
</evidence>
<dbReference type="SUPFAM" id="SSF54928">
    <property type="entry name" value="RNA-binding domain, RBD"/>
    <property type="match status" value="1"/>
</dbReference>